<accession>B0DHX1</accession>
<feature type="compositionally biased region" description="Low complexity" evidence="1">
    <location>
        <begin position="89"/>
        <end position="103"/>
    </location>
</feature>
<dbReference type="GeneID" id="6079130"/>
<dbReference type="InParanoid" id="B0DHX1"/>
<sequence length="317" mass="34861">MPATTKKKAQLHPTTKSKTNGKSQHANKAKPNTHGKSHPTTKSKPKTQLQHPQKHKTNGKSHPMTKPKPKTQLQQPQKKSKPKDPSPQPAKKSNTKTQPAQAQQPTALIVVLGRIGVGKSSFINTLAGNDALRVGHSTERETRRPLLVEVSPPHSDSKATIALLDTPGIDGDRPDSANKILKYVDAWLKRNRKGNVYFGGFLVLEESQAIDRPEPLSLLASVRCQSSLVLTKLGYGPHNNGHLHNSTNGIVFDPPTRERAWQIVNEILGRSTGAASVRLHTGLVFKNILREIKKRTPSAMSRILALFCIGEEEARKR</sequence>
<dbReference type="Gene3D" id="3.40.50.300">
    <property type="entry name" value="P-loop containing nucleotide triphosphate hydrolases"/>
    <property type="match status" value="1"/>
</dbReference>
<dbReference type="Proteomes" id="UP000001194">
    <property type="component" value="Unassembled WGS sequence"/>
</dbReference>
<evidence type="ECO:0000259" key="2">
    <source>
        <dbReference type="Pfam" id="PF01926"/>
    </source>
</evidence>
<organism evidence="4">
    <name type="scientific">Laccaria bicolor (strain S238N-H82 / ATCC MYA-4686)</name>
    <name type="common">Bicoloured deceiver</name>
    <name type="synonym">Laccaria laccata var. bicolor</name>
    <dbReference type="NCBI Taxonomy" id="486041"/>
    <lineage>
        <taxon>Eukaryota</taxon>
        <taxon>Fungi</taxon>
        <taxon>Dikarya</taxon>
        <taxon>Basidiomycota</taxon>
        <taxon>Agaricomycotina</taxon>
        <taxon>Agaricomycetes</taxon>
        <taxon>Agaricomycetidae</taxon>
        <taxon>Agaricales</taxon>
        <taxon>Agaricineae</taxon>
        <taxon>Hydnangiaceae</taxon>
        <taxon>Laccaria</taxon>
    </lineage>
</organism>
<feature type="domain" description="G" evidence="2">
    <location>
        <begin position="109"/>
        <end position="172"/>
    </location>
</feature>
<proteinExistence type="predicted"/>
<dbReference type="CDD" id="cd00882">
    <property type="entry name" value="Ras_like_GTPase"/>
    <property type="match status" value="1"/>
</dbReference>
<keyword evidence="4" id="KW-1185">Reference proteome</keyword>
<dbReference type="Pfam" id="PF01926">
    <property type="entry name" value="MMR_HSR1"/>
    <property type="match status" value="1"/>
</dbReference>
<dbReference type="RefSeq" id="XP_001883479.1">
    <property type="nucleotide sequence ID" value="XM_001883444.1"/>
</dbReference>
<dbReference type="EMBL" id="DS547111">
    <property type="protein sequence ID" value="EDR05803.1"/>
    <property type="molecule type" value="Genomic_DNA"/>
</dbReference>
<feature type="compositionally biased region" description="Polar residues" evidence="1">
    <location>
        <begin position="12"/>
        <end position="24"/>
    </location>
</feature>
<dbReference type="OrthoDB" id="8954335at2759"/>
<dbReference type="KEGG" id="lbc:LACBIDRAFT_294772"/>
<feature type="compositionally biased region" description="Basic residues" evidence="1">
    <location>
        <begin position="25"/>
        <end position="45"/>
    </location>
</feature>
<dbReference type="HOGENOM" id="CLU_877356_0_0_1"/>
<feature type="compositionally biased region" description="Basic residues" evidence="1">
    <location>
        <begin position="1"/>
        <end position="10"/>
    </location>
</feature>
<name>B0DHX1_LACBS</name>
<evidence type="ECO:0000313" key="3">
    <source>
        <dbReference type="EMBL" id="EDR05803.1"/>
    </source>
</evidence>
<feature type="region of interest" description="Disordered" evidence="1">
    <location>
        <begin position="1"/>
        <end position="103"/>
    </location>
</feature>
<dbReference type="GO" id="GO:0005525">
    <property type="term" value="F:GTP binding"/>
    <property type="evidence" value="ECO:0007669"/>
    <property type="project" value="InterPro"/>
</dbReference>
<evidence type="ECO:0000313" key="4">
    <source>
        <dbReference type="Proteomes" id="UP000001194"/>
    </source>
</evidence>
<dbReference type="InterPro" id="IPR006073">
    <property type="entry name" value="GTP-bd"/>
</dbReference>
<reference evidence="3 4" key="1">
    <citation type="journal article" date="2008" name="Nature">
        <title>The genome of Laccaria bicolor provides insights into mycorrhizal symbiosis.</title>
        <authorList>
            <person name="Martin F."/>
            <person name="Aerts A."/>
            <person name="Ahren D."/>
            <person name="Brun A."/>
            <person name="Danchin E.G.J."/>
            <person name="Duchaussoy F."/>
            <person name="Gibon J."/>
            <person name="Kohler A."/>
            <person name="Lindquist E."/>
            <person name="Pereda V."/>
            <person name="Salamov A."/>
            <person name="Shapiro H.J."/>
            <person name="Wuyts J."/>
            <person name="Blaudez D."/>
            <person name="Buee M."/>
            <person name="Brokstein P."/>
            <person name="Canbaeck B."/>
            <person name="Cohen D."/>
            <person name="Courty P.E."/>
            <person name="Coutinho P.M."/>
            <person name="Delaruelle C."/>
            <person name="Detter J.C."/>
            <person name="Deveau A."/>
            <person name="DiFazio S."/>
            <person name="Duplessis S."/>
            <person name="Fraissinet-Tachet L."/>
            <person name="Lucic E."/>
            <person name="Frey-Klett P."/>
            <person name="Fourrey C."/>
            <person name="Feussner I."/>
            <person name="Gay G."/>
            <person name="Grimwood J."/>
            <person name="Hoegger P.J."/>
            <person name="Jain P."/>
            <person name="Kilaru S."/>
            <person name="Labbe J."/>
            <person name="Lin Y.C."/>
            <person name="Legue V."/>
            <person name="Le Tacon F."/>
            <person name="Marmeisse R."/>
            <person name="Melayah D."/>
            <person name="Montanini B."/>
            <person name="Muratet M."/>
            <person name="Nehls U."/>
            <person name="Niculita-Hirzel H."/>
            <person name="Oudot-Le Secq M.P."/>
            <person name="Peter M."/>
            <person name="Quesneville H."/>
            <person name="Rajashekar B."/>
            <person name="Reich M."/>
            <person name="Rouhier N."/>
            <person name="Schmutz J."/>
            <person name="Yin T."/>
            <person name="Chalot M."/>
            <person name="Henrissat B."/>
            <person name="Kuees U."/>
            <person name="Lucas S."/>
            <person name="Van de Peer Y."/>
            <person name="Podila G.K."/>
            <person name="Polle A."/>
            <person name="Pukkila P.J."/>
            <person name="Richardson P.M."/>
            <person name="Rouze P."/>
            <person name="Sanders I.R."/>
            <person name="Stajich J.E."/>
            <person name="Tunlid A."/>
            <person name="Tuskan G."/>
            <person name="Grigoriev I.V."/>
        </authorList>
    </citation>
    <scope>NUCLEOTIDE SEQUENCE [LARGE SCALE GENOMIC DNA]</scope>
    <source>
        <strain evidence="4">S238N-H82 / ATCC MYA-4686</strain>
    </source>
</reference>
<gene>
    <name evidence="3" type="ORF">LACBIDRAFT_294772</name>
</gene>
<protein>
    <submittedName>
        <fullName evidence="3">Predicted protein</fullName>
    </submittedName>
</protein>
<dbReference type="AlphaFoldDB" id="B0DHX1"/>
<dbReference type="SUPFAM" id="SSF52540">
    <property type="entry name" value="P-loop containing nucleoside triphosphate hydrolases"/>
    <property type="match status" value="1"/>
</dbReference>
<dbReference type="InterPro" id="IPR027417">
    <property type="entry name" value="P-loop_NTPase"/>
</dbReference>
<evidence type="ECO:0000256" key="1">
    <source>
        <dbReference type="SAM" id="MobiDB-lite"/>
    </source>
</evidence>
<feature type="compositionally biased region" description="Basic residues" evidence="1">
    <location>
        <begin position="52"/>
        <end position="69"/>
    </location>
</feature>